<keyword evidence="12" id="KW-1185">Reference proteome</keyword>
<dbReference type="RefSeq" id="WP_320313599.1">
    <property type="nucleotide sequence ID" value="NZ_JAVIKH010000007.1"/>
</dbReference>
<protein>
    <submittedName>
        <fullName evidence="11">DEAD/DEAH box helicase</fullName>
        <ecNumber evidence="11">3.6.4.-</ecNumber>
    </submittedName>
</protein>
<dbReference type="SMART" id="SM00490">
    <property type="entry name" value="HELICc"/>
    <property type="match status" value="1"/>
</dbReference>
<evidence type="ECO:0000313" key="11">
    <source>
        <dbReference type="EMBL" id="MDX8336197.1"/>
    </source>
</evidence>
<dbReference type="InterPro" id="IPR044742">
    <property type="entry name" value="DEAD/DEAH_RhlB"/>
</dbReference>
<dbReference type="Proteomes" id="UP001279681">
    <property type="component" value="Unassembled WGS sequence"/>
</dbReference>
<keyword evidence="3 11" id="KW-0347">Helicase</keyword>
<dbReference type="Gene3D" id="3.40.50.300">
    <property type="entry name" value="P-loop containing nucleotide triphosphate hydrolases"/>
    <property type="match status" value="2"/>
</dbReference>
<keyword evidence="1" id="KW-0547">Nucleotide-binding</keyword>
<dbReference type="GO" id="GO:0016787">
    <property type="term" value="F:hydrolase activity"/>
    <property type="evidence" value="ECO:0007669"/>
    <property type="project" value="UniProtKB-KW"/>
</dbReference>
<dbReference type="Pfam" id="PF00270">
    <property type="entry name" value="DEAD"/>
    <property type="match status" value="1"/>
</dbReference>
<evidence type="ECO:0000259" key="8">
    <source>
        <dbReference type="PROSITE" id="PS51192"/>
    </source>
</evidence>
<evidence type="ECO:0000256" key="5">
    <source>
        <dbReference type="ARBA" id="ARBA00038437"/>
    </source>
</evidence>
<dbReference type="PROSITE" id="PS51195">
    <property type="entry name" value="Q_MOTIF"/>
    <property type="match status" value="1"/>
</dbReference>
<dbReference type="InterPro" id="IPR011545">
    <property type="entry name" value="DEAD/DEAH_box_helicase_dom"/>
</dbReference>
<feature type="compositionally biased region" description="Basic and acidic residues" evidence="7">
    <location>
        <begin position="372"/>
        <end position="398"/>
    </location>
</feature>
<evidence type="ECO:0000256" key="2">
    <source>
        <dbReference type="ARBA" id="ARBA00022801"/>
    </source>
</evidence>
<evidence type="ECO:0000259" key="9">
    <source>
        <dbReference type="PROSITE" id="PS51194"/>
    </source>
</evidence>
<dbReference type="PROSITE" id="PS51194">
    <property type="entry name" value="HELICASE_CTER"/>
    <property type="match status" value="1"/>
</dbReference>
<dbReference type="PROSITE" id="PS51192">
    <property type="entry name" value="HELICASE_ATP_BIND_1"/>
    <property type="match status" value="1"/>
</dbReference>
<dbReference type="InterPro" id="IPR050079">
    <property type="entry name" value="DEAD_box_RNA_helicase"/>
</dbReference>
<feature type="domain" description="Helicase C-terminal" evidence="9">
    <location>
        <begin position="229"/>
        <end position="376"/>
    </location>
</feature>
<dbReference type="InterPro" id="IPR001650">
    <property type="entry name" value="Helicase_C-like"/>
</dbReference>
<proteinExistence type="inferred from homology"/>
<sequence length="415" mass="46343">MNFKEFNFKKEIMAQIDAVGYKEATPIQEQAIPVILEGTDILGLAKTGTGKTATFVLPILEKIATTKGKGKGVRALIIAPTRELAEQINNTVLQLGKQIGIKSLAVYGGTSVKKQVDILKTGVDIVVGCPGRILDHINQGNLGLTRLEFLVLDEADHMLDMGFLKDIEKIVKHTPKKKQTLFFSATMPKEIKTLAFKVLQKGHQTIEVEYKDPVKLIEHELYHIDHDDKKTKLLELLDNHEIESVIVFTNGKHKARHLSKTLESKGKKAVNFQGNLSQNQRDAALSGFRNGDYNILVATDIAARGLDIPQVTHVINFDLPKTAEAFTHRSGRTGRANKNGIVISFSSIDDKKILTEILKVNKINFAKIHGDEKSLSKKPMTNDRERFRKDSKPQEKSKFSKNKNNSGKPQNRKKV</sequence>
<dbReference type="SMART" id="SM00487">
    <property type="entry name" value="DEXDc"/>
    <property type="match status" value="1"/>
</dbReference>
<dbReference type="CDD" id="cd18787">
    <property type="entry name" value="SF2_C_DEAD"/>
    <property type="match status" value="1"/>
</dbReference>
<feature type="short sequence motif" description="Q motif" evidence="6">
    <location>
        <begin position="1"/>
        <end position="29"/>
    </location>
</feature>
<evidence type="ECO:0000256" key="1">
    <source>
        <dbReference type="ARBA" id="ARBA00022741"/>
    </source>
</evidence>
<dbReference type="InterPro" id="IPR014014">
    <property type="entry name" value="RNA_helicase_DEAD_Q_motif"/>
</dbReference>
<dbReference type="InterPro" id="IPR027417">
    <property type="entry name" value="P-loop_NTPase"/>
</dbReference>
<evidence type="ECO:0000313" key="12">
    <source>
        <dbReference type="Proteomes" id="UP001279681"/>
    </source>
</evidence>
<evidence type="ECO:0000256" key="7">
    <source>
        <dbReference type="SAM" id="MobiDB-lite"/>
    </source>
</evidence>
<accession>A0ABU4W9J7</accession>
<keyword evidence="4" id="KW-0067">ATP-binding</keyword>
<comment type="similarity">
    <text evidence="5">Belongs to the DEAD box helicase family.</text>
</comment>
<evidence type="ECO:0000256" key="6">
    <source>
        <dbReference type="PROSITE-ProRule" id="PRU00552"/>
    </source>
</evidence>
<keyword evidence="2 11" id="KW-0378">Hydrolase</keyword>
<reference evidence="12" key="1">
    <citation type="submission" date="2023-07" db="EMBL/GenBank/DDBJ databases">
        <authorList>
            <person name="Colorado M.A."/>
            <person name="Villamil L.M."/>
            <person name="Melo J.F."/>
            <person name="Rodriguez J.A."/>
            <person name="Ruiz R.Y."/>
        </authorList>
    </citation>
    <scope>NUCLEOTIDE SEQUENCE [LARGE SCALE GENOMIC DNA]</scope>
    <source>
        <strain evidence="12">C33</strain>
    </source>
</reference>
<dbReference type="SUPFAM" id="SSF52540">
    <property type="entry name" value="P-loop containing nucleoside triphosphate hydrolases"/>
    <property type="match status" value="1"/>
</dbReference>
<gene>
    <name evidence="11" type="ORF">RFV38_06785</name>
</gene>
<dbReference type="EC" id="3.6.4.-" evidence="11"/>
<dbReference type="Pfam" id="PF00271">
    <property type="entry name" value="Helicase_C"/>
    <property type="match status" value="1"/>
</dbReference>
<feature type="domain" description="DEAD-box RNA helicase Q" evidence="10">
    <location>
        <begin position="1"/>
        <end position="29"/>
    </location>
</feature>
<dbReference type="PANTHER" id="PTHR47959">
    <property type="entry name" value="ATP-DEPENDENT RNA HELICASE RHLE-RELATED"/>
    <property type="match status" value="1"/>
</dbReference>
<evidence type="ECO:0000256" key="3">
    <source>
        <dbReference type="ARBA" id="ARBA00022806"/>
    </source>
</evidence>
<feature type="region of interest" description="Disordered" evidence="7">
    <location>
        <begin position="372"/>
        <end position="415"/>
    </location>
</feature>
<organism evidence="11 12">
    <name type="scientific">Candidatus Cetobacterium colombiensis</name>
    <dbReference type="NCBI Taxonomy" id="3073100"/>
    <lineage>
        <taxon>Bacteria</taxon>
        <taxon>Fusobacteriati</taxon>
        <taxon>Fusobacteriota</taxon>
        <taxon>Fusobacteriia</taxon>
        <taxon>Fusobacteriales</taxon>
        <taxon>Fusobacteriaceae</taxon>
        <taxon>Cetobacterium</taxon>
    </lineage>
</organism>
<evidence type="ECO:0000259" key="10">
    <source>
        <dbReference type="PROSITE" id="PS51195"/>
    </source>
</evidence>
<dbReference type="InterPro" id="IPR014001">
    <property type="entry name" value="Helicase_ATP-bd"/>
</dbReference>
<dbReference type="EMBL" id="JAVIKH010000007">
    <property type="protein sequence ID" value="MDX8336197.1"/>
    <property type="molecule type" value="Genomic_DNA"/>
</dbReference>
<comment type="caution">
    <text evidence="11">The sequence shown here is derived from an EMBL/GenBank/DDBJ whole genome shotgun (WGS) entry which is preliminary data.</text>
</comment>
<evidence type="ECO:0000256" key="4">
    <source>
        <dbReference type="ARBA" id="ARBA00022840"/>
    </source>
</evidence>
<feature type="domain" description="Helicase ATP-binding" evidence="8">
    <location>
        <begin position="32"/>
        <end position="205"/>
    </location>
</feature>
<name>A0ABU4W9J7_9FUSO</name>
<dbReference type="PANTHER" id="PTHR47959:SF13">
    <property type="entry name" value="ATP-DEPENDENT RNA HELICASE RHLE"/>
    <property type="match status" value="1"/>
</dbReference>
<dbReference type="GO" id="GO:0004386">
    <property type="term" value="F:helicase activity"/>
    <property type="evidence" value="ECO:0007669"/>
    <property type="project" value="UniProtKB-KW"/>
</dbReference>
<dbReference type="CDD" id="cd00268">
    <property type="entry name" value="DEADc"/>
    <property type="match status" value="1"/>
</dbReference>